<dbReference type="AlphaFoldDB" id="A0A1E3RLS6"/>
<dbReference type="STRING" id="1776.BHQ18_08860"/>
<feature type="transmembrane region" description="Helical" evidence="2">
    <location>
        <begin position="510"/>
        <end position="530"/>
    </location>
</feature>
<feature type="region of interest" description="Disordered" evidence="1">
    <location>
        <begin position="157"/>
        <end position="180"/>
    </location>
</feature>
<sequence length="818" mass="86341">MDAAAALIFVLFGILVTMWILSLLARRQLTIATTLEPERAMEVCDSRFSRVGWRRVDGDGTLNYSPRGFEFRGAKPPILSINVFEPEGDDLTTIGMWLSEWHTQFGMISHVEKVFWKRWTIPRALRAAEQAANGGTLPSAPPAAAAAPLAGPNALTVQASSGAAKPASTDPQVPLADPGLAEEDPKQLAYGMFNACGLIILSWGPRSLDQHVQAFLTAAPRFRDTEVADGGGAGPLPDLEGMWMGFEGPTGSLLAFFVIGGDGQTVIETLLTPVQQMPAEWAWAIGTRGDVPAGVATIFANARMVPLWELSSFSGQAPASADVPPELAARLREMGWDHVGDNAFRQDFTVPGGGLQTMIFGAHSADTLALMAPIGTSEDGTVPPQYRGRSFGRYPLEMIAGMATLCLRFPVGPPAPTAQTIAAEARELAAYAFRQAEEAATSGPTTAFEHPAFEPPTTAIPTEALAATPPPVSPFAATQSAPVPPVSRPVGGAAPPTSAPPSRQASRNPVMIAGAIVAVGIVAAAAIFALTRSDDTPSSTSASGGGGSAAPPPAVDEVTPCDVAPLLQPETVRFTNRGLTITTHITPGCDNGDLLVNRGFRVTAVDDAGNEVASGVFDLGKTPIAVGGGGTTVDFTYPAGTYWRTADAISGNLELTAHRDAYDAKPSSTASSATEVTADKAGAPEYGNLEDAVQSALVDIAAADRSVLDATLLNVWQPQLSSKRPGLFADGITWTNPEILREHLAMRQQFPNARLLWSGDWPVYSDRTWWVTVSGVPFNSGEQALGWCADHNFDWEHCFAKMLSHTRGSDGTTMLQKR</sequence>
<proteinExistence type="predicted"/>
<evidence type="ECO:0000256" key="2">
    <source>
        <dbReference type="SAM" id="Phobius"/>
    </source>
</evidence>
<keyword evidence="2" id="KW-0472">Membrane</keyword>
<keyword evidence="4" id="KW-1185">Reference proteome</keyword>
<feature type="region of interest" description="Disordered" evidence="1">
    <location>
        <begin position="534"/>
        <end position="559"/>
    </location>
</feature>
<evidence type="ECO:0000313" key="3">
    <source>
        <dbReference type="EMBL" id="ODQ90821.1"/>
    </source>
</evidence>
<dbReference type="EMBL" id="MIHA01000005">
    <property type="protein sequence ID" value="ODQ90821.1"/>
    <property type="molecule type" value="Genomic_DNA"/>
</dbReference>
<gene>
    <name evidence="3" type="ORF">BHQ18_08860</name>
</gene>
<feature type="transmembrane region" description="Helical" evidence="2">
    <location>
        <begin position="6"/>
        <end position="25"/>
    </location>
</feature>
<feature type="region of interest" description="Disordered" evidence="1">
    <location>
        <begin position="463"/>
        <end position="505"/>
    </location>
</feature>
<dbReference type="RefSeq" id="WP_069413211.1">
    <property type="nucleotide sequence ID" value="NZ_JACKUL010000026.1"/>
</dbReference>
<reference evidence="4" key="1">
    <citation type="submission" date="2016-09" db="EMBL/GenBank/DDBJ databases">
        <authorList>
            <person name="Greninger A.L."/>
            <person name="Jerome K.R."/>
            <person name="Mcnair B."/>
            <person name="Wallis C."/>
            <person name="Fang F."/>
        </authorList>
    </citation>
    <scope>NUCLEOTIDE SEQUENCE [LARGE SCALE GENOMIC DNA]</scope>
    <source>
        <strain evidence="4">M6</strain>
    </source>
</reference>
<feature type="compositionally biased region" description="Low complexity" evidence="1">
    <location>
        <begin position="493"/>
        <end position="505"/>
    </location>
</feature>
<evidence type="ECO:0000313" key="4">
    <source>
        <dbReference type="Proteomes" id="UP000094053"/>
    </source>
</evidence>
<dbReference type="Proteomes" id="UP000094053">
    <property type="component" value="Unassembled WGS sequence"/>
</dbReference>
<comment type="caution">
    <text evidence="3">The sequence shown here is derived from an EMBL/GenBank/DDBJ whole genome shotgun (WGS) entry which is preliminary data.</text>
</comment>
<protein>
    <submittedName>
        <fullName evidence="3">Uncharacterized protein</fullName>
    </submittedName>
</protein>
<organism evidence="3 4">
    <name type="scientific">Mycolicibacterium flavescens</name>
    <name type="common">Mycobacterium flavescens</name>
    <dbReference type="NCBI Taxonomy" id="1776"/>
    <lineage>
        <taxon>Bacteria</taxon>
        <taxon>Bacillati</taxon>
        <taxon>Actinomycetota</taxon>
        <taxon>Actinomycetes</taxon>
        <taxon>Mycobacteriales</taxon>
        <taxon>Mycobacteriaceae</taxon>
        <taxon>Mycolicibacterium</taxon>
    </lineage>
</organism>
<dbReference type="OrthoDB" id="4803588at2"/>
<evidence type="ECO:0000256" key="1">
    <source>
        <dbReference type="SAM" id="MobiDB-lite"/>
    </source>
</evidence>
<keyword evidence="2" id="KW-1133">Transmembrane helix</keyword>
<accession>A0A1E3RLS6</accession>
<name>A0A1E3RLS6_MYCFV</name>
<keyword evidence="2" id="KW-0812">Transmembrane</keyword>